<feature type="domain" description="YhdP central" evidence="2">
    <location>
        <begin position="8"/>
        <end position="294"/>
    </location>
</feature>
<dbReference type="InterPro" id="IPR025263">
    <property type="entry name" value="YhdP_central"/>
</dbReference>
<evidence type="ECO:0000259" key="2">
    <source>
        <dbReference type="Pfam" id="PF13116"/>
    </source>
</evidence>
<dbReference type="KEGG" id="bav:BAV2381"/>
<evidence type="ECO:0000313" key="4">
    <source>
        <dbReference type="Proteomes" id="UP000001977"/>
    </source>
</evidence>
<gene>
    <name evidence="3" type="ordered locus">BAV2381</name>
</gene>
<feature type="domain" description="YhdP central" evidence="2">
    <location>
        <begin position="325"/>
        <end position="1184"/>
    </location>
</feature>
<dbReference type="NCBIfam" id="TIGR02099">
    <property type="entry name" value="YhdP family protein"/>
    <property type="match status" value="1"/>
</dbReference>
<dbReference type="EMBL" id="AM167904">
    <property type="protein sequence ID" value="CAJ49991.1"/>
    <property type="molecule type" value="Genomic_DNA"/>
</dbReference>
<keyword evidence="4" id="KW-1185">Reference proteome</keyword>
<keyword evidence="1" id="KW-1133">Transmembrane helix</keyword>
<dbReference type="AlphaFoldDB" id="Q2KY05"/>
<dbReference type="eggNOG" id="COG3164">
    <property type="taxonomic scope" value="Bacteria"/>
</dbReference>
<dbReference type="PANTHER" id="PTHR38690">
    <property type="entry name" value="PROTEASE-RELATED"/>
    <property type="match status" value="1"/>
</dbReference>
<dbReference type="Pfam" id="PF13116">
    <property type="entry name" value="YhdP"/>
    <property type="match status" value="2"/>
</dbReference>
<dbReference type="PANTHER" id="PTHR38690:SF1">
    <property type="entry name" value="PROTEASE"/>
    <property type="match status" value="1"/>
</dbReference>
<keyword evidence="1" id="KW-0472">Membrane</keyword>
<feature type="non-terminal residue" evidence="3">
    <location>
        <position position="1"/>
    </location>
</feature>
<dbReference type="STRING" id="360910.BAV2381"/>
<dbReference type="HOGENOM" id="CLU_003522_4_0_4"/>
<dbReference type="InterPro" id="IPR011836">
    <property type="entry name" value="YhdP"/>
</dbReference>
<organism evidence="3 4">
    <name type="scientific">Bordetella avium (strain 197N)</name>
    <dbReference type="NCBI Taxonomy" id="360910"/>
    <lineage>
        <taxon>Bacteria</taxon>
        <taxon>Pseudomonadati</taxon>
        <taxon>Pseudomonadota</taxon>
        <taxon>Betaproteobacteria</taxon>
        <taxon>Burkholderiales</taxon>
        <taxon>Alcaligenaceae</taxon>
        <taxon>Bordetella</taxon>
    </lineage>
</organism>
<proteinExistence type="predicted"/>
<sequence>VPAPSAILRWIFWGLLALYCVAAVGLLGLRYWVLPRADEWRPRIVQYASEELGARVSVDHLSANWRGLNPRLKLEGVRIHTADGPVLTLPSVSAVLAWRSVLQMSPALLSLQIDGADIALRRDVEGRFWVAGQALDLDGGPGDSPWLLDLERLRELSLHDTTVRWLDEARGAPEIALRKLDLLVRNGRLSHRFSLRAQPPPELVASLVLRGELNRGVFSGDPHKLATWSGQLYAELGDAEPQAWRPWLDIPLVQGRMAARAWWQIEKGQLAELTLDAAARGLGWREPGQASLGVAVRDMSGRLQGAPGDLLQLPGLPLMKSPEGTGLSLTMQAREVQAHLPGLFEQPDLSLNEIDLDSRFDHPAGQPLRMNLGQLRLANEDLELRLYGDWRAEGKTPAGSADLRGALTRAHMNAIHRYLPLEVNADAREWLAIGLPAGEISDAAITIRGDLEAFPYSAEGAQGVFRLAGKFSDATVDYAPAGPGRKAWPRLEKLGGSFVIDKASLALDSPGGGRIPTGPQQWVTLGAISARIPDMEHDSTLFVDGVSSGPVPAYLALAANSPLGGLLDDALSEASGTGDWRVPLKLEVPLLNAEDTSVQGQILFAGNSFRFMPDIPVMDQIHGALDFSEQGIEVKDIKGQFLGGPARIWGKMQKGSEPLQFEGTLAGNALTQVINARAMTRFSGKTAYRGRLVYQRGGSIDISVRSDLTGMAINMPAPVGKRAQTALPLALQWSPATDAGSRNRRWLTGSLGENINVLLERDQADKSGSYFARGALGINRAATLPGQGLSLAASLPELDMPAWDKVLDEFDQPAIRSAVRKNAQPTMPDLRQVNLATARLRTASLDLTDLKLFAQRPAPSQWRVDLASHQATGMLEWTEASGAIAGHIVARLKHLSLGEASDGNPAKASPASGNDLSDLPAIDLQAQHFSLYGKPLGELQLLGTNTEVGHRWRLDKLQIRNDDATLNATGEWRLAGEQRGLTVQAKAEFKDAGKFLDRVGLKQVMSGGSGSVEANLSWRNLPWTHSLVDISGHASLSLEKGRFLSVNSRTARLLELLSFQSLQRIAKLDFNPANLLRDGFPFDTVSGEMALERGVLKTEGYKVNGPVAAIVLAGNTNIISERWDLKAVVVPNLDASGAAVATAALVNPLIGLGAFVTQWLLKQPLARAMTLEYKVTGSWDEPKVEPVQLPNAPAPKFETSH</sequence>
<reference evidence="3 4" key="1">
    <citation type="journal article" date="2006" name="J. Bacteriol.">
        <title>Comparison of the genome sequence of the poultry pathogen Bordetella avium with those of B. bronchiseptica, B. pertussis, and B. parapertussis reveals extensive diversity in surface structures associated with host interaction.</title>
        <authorList>
            <person name="Sebaihia M."/>
            <person name="Preston A."/>
            <person name="Maskell D.J."/>
            <person name="Kuzmiak H."/>
            <person name="Connell T.D."/>
            <person name="King N.D."/>
            <person name="Orndorff P.E."/>
            <person name="Miyamoto D.M."/>
            <person name="Thomson N.R."/>
            <person name="Harris D."/>
            <person name="Goble A."/>
            <person name="Lord A."/>
            <person name="Murphy L."/>
            <person name="Quail M.A."/>
            <person name="Rutter S."/>
            <person name="Squares R."/>
            <person name="Squares S."/>
            <person name="Woodward J."/>
            <person name="Parkhill J."/>
            <person name="Temple L.M."/>
        </authorList>
    </citation>
    <scope>NUCLEOTIDE SEQUENCE [LARGE SCALE GENOMIC DNA]</scope>
    <source>
        <strain evidence="3 4">197N</strain>
    </source>
</reference>
<evidence type="ECO:0000313" key="3">
    <source>
        <dbReference type="EMBL" id="CAJ49991.1"/>
    </source>
</evidence>
<dbReference type="Proteomes" id="UP000001977">
    <property type="component" value="Chromosome"/>
</dbReference>
<feature type="transmembrane region" description="Helical" evidence="1">
    <location>
        <begin position="12"/>
        <end position="33"/>
    </location>
</feature>
<evidence type="ECO:0000256" key="1">
    <source>
        <dbReference type="SAM" id="Phobius"/>
    </source>
</evidence>
<keyword evidence="1" id="KW-0812">Transmembrane</keyword>
<accession>Q2KY05</accession>
<name>Q2KY05_BORA1</name>
<protein>
    <recommendedName>
        <fullName evidence="2">YhdP central domain-containing protein</fullName>
    </recommendedName>
</protein>